<dbReference type="SUPFAM" id="SSF52540">
    <property type="entry name" value="P-loop containing nucleoside triphosphate hydrolases"/>
    <property type="match status" value="1"/>
</dbReference>
<evidence type="ECO:0000313" key="4">
    <source>
        <dbReference type="Proteomes" id="UP000215145"/>
    </source>
</evidence>
<dbReference type="Gene3D" id="2.40.50.1020">
    <property type="entry name" value="LytTr DNA-binding domain"/>
    <property type="match status" value="1"/>
</dbReference>
<dbReference type="PROSITE" id="PS50893">
    <property type="entry name" value="ABC_TRANSPORTER_2"/>
    <property type="match status" value="1"/>
</dbReference>
<dbReference type="GO" id="GO:0005524">
    <property type="term" value="F:ATP binding"/>
    <property type="evidence" value="ECO:0007669"/>
    <property type="project" value="UniProtKB-KW"/>
</dbReference>
<dbReference type="Pfam" id="PF00005">
    <property type="entry name" value="ABC_tran"/>
    <property type="match status" value="1"/>
</dbReference>
<dbReference type="EMBL" id="NMUQ01000002">
    <property type="protein sequence ID" value="OXM14785.1"/>
    <property type="molecule type" value="Genomic_DNA"/>
</dbReference>
<dbReference type="InterPro" id="IPR027417">
    <property type="entry name" value="P-loop_NTPase"/>
</dbReference>
<protein>
    <submittedName>
        <fullName evidence="3">ABC transporter ATP-binding protein</fullName>
    </submittedName>
</protein>
<feature type="domain" description="HTH LytTR-type" evidence="2">
    <location>
        <begin position="309"/>
        <end position="415"/>
    </location>
</feature>
<sequence>MTALSIRGLACHVEHTTLFPAVNIEAAPGEVLAIYSTMNVRHVLMAMLAGSMPIHQGEIRIGEYAPSDSKRDSRLIGFMRLDEGLYERLTVKENFSFYRDIYGSSVALEEVLRMLKLDQKANHKLVKLTSSEKRRVQYGRLLLQNSELLVFEEPDQNVDIETKLVFHGLVRSLSAKDKMVLILTGSMETALSTTSRVCRLDEKGLHVFDIQEKSERDAEPLNGFSAGRTSLELDRERTISDIHNLGISEMEVGLSQQTIAQEIVHAAADEPAASLNVDNASTSAPNRSETEESNIGEESVFGSFRFEKIPTRVNDKIILFNPPEIDYIESSEGQSNLYVNGEMYASTFKINELEVRLQSCGFFRCHRSYLVNLQKVKEVITYTRNSYSLVLDDQSRTHVPLSKTKMAELKEMMGLK</sequence>
<reference evidence="3 4" key="1">
    <citation type="submission" date="2017-07" db="EMBL/GenBank/DDBJ databases">
        <title>Paenibacillus herberti R33 genome sequencing and assembly.</title>
        <authorList>
            <person name="Su W."/>
        </authorList>
    </citation>
    <scope>NUCLEOTIDE SEQUENCE [LARGE SCALE GENOMIC DNA]</scope>
    <source>
        <strain evidence="3 4">R33</strain>
    </source>
</reference>
<comment type="caution">
    <text evidence="3">The sequence shown here is derived from an EMBL/GenBank/DDBJ whole genome shotgun (WGS) entry which is preliminary data.</text>
</comment>
<dbReference type="GO" id="GO:0003677">
    <property type="term" value="F:DNA binding"/>
    <property type="evidence" value="ECO:0007669"/>
    <property type="project" value="InterPro"/>
</dbReference>
<dbReference type="Gene3D" id="3.40.50.300">
    <property type="entry name" value="P-loop containing nucleotide triphosphate hydrolases"/>
    <property type="match status" value="1"/>
</dbReference>
<dbReference type="SMART" id="SM00850">
    <property type="entry name" value="LytTR"/>
    <property type="match status" value="1"/>
</dbReference>
<dbReference type="PROSITE" id="PS50930">
    <property type="entry name" value="HTH_LYTTR"/>
    <property type="match status" value="1"/>
</dbReference>
<organism evidence="3 4">
    <name type="scientific">Paenibacillus herberti</name>
    <dbReference type="NCBI Taxonomy" id="1619309"/>
    <lineage>
        <taxon>Bacteria</taxon>
        <taxon>Bacillati</taxon>
        <taxon>Bacillota</taxon>
        <taxon>Bacilli</taxon>
        <taxon>Bacillales</taxon>
        <taxon>Paenibacillaceae</taxon>
        <taxon>Paenibacillus</taxon>
    </lineage>
</organism>
<keyword evidence="3" id="KW-0067">ATP-binding</keyword>
<gene>
    <name evidence="3" type="ORF">CGZ75_18100</name>
</gene>
<dbReference type="Pfam" id="PF04397">
    <property type="entry name" value="LytTR"/>
    <property type="match status" value="1"/>
</dbReference>
<accession>A0A229NYF9</accession>
<dbReference type="GO" id="GO:0016887">
    <property type="term" value="F:ATP hydrolysis activity"/>
    <property type="evidence" value="ECO:0007669"/>
    <property type="project" value="InterPro"/>
</dbReference>
<evidence type="ECO:0000259" key="1">
    <source>
        <dbReference type="PROSITE" id="PS50893"/>
    </source>
</evidence>
<keyword evidence="3" id="KW-0547">Nucleotide-binding</keyword>
<dbReference type="OrthoDB" id="9809318at2"/>
<dbReference type="PANTHER" id="PTHR43038:SF3">
    <property type="entry name" value="ABC TRANSPORTER G FAMILY MEMBER 20 ISOFORM X1"/>
    <property type="match status" value="1"/>
</dbReference>
<proteinExistence type="predicted"/>
<dbReference type="RefSeq" id="WP_089525602.1">
    <property type="nucleotide sequence ID" value="NZ_NMUQ01000002.1"/>
</dbReference>
<dbReference type="Proteomes" id="UP000215145">
    <property type="component" value="Unassembled WGS sequence"/>
</dbReference>
<evidence type="ECO:0000259" key="2">
    <source>
        <dbReference type="PROSITE" id="PS50930"/>
    </source>
</evidence>
<dbReference type="InterPro" id="IPR007492">
    <property type="entry name" value="LytTR_DNA-bd_dom"/>
</dbReference>
<keyword evidence="4" id="KW-1185">Reference proteome</keyword>
<evidence type="ECO:0000313" key="3">
    <source>
        <dbReference type="EMBL" id="OXM14785.1"/>
    </source>
</evidence>
<name>A0A229NYF9_9BACL</name>
<dbReference type="PANTHER" id="PTHR43038">
    <property type="entry name" value="ATP-BINDING CASSETTE, SUB-FAMILY H, MEMBER 1"/>
    <property type="match status" value="1"/>
</dbReference>
<dbReference type="InterPro" id="IPR003439">
    <property type="entry name" value="ABC_transporter-like_ATP-bd"/>
</dbReference>
<feature type="domain" description="ABC transporter" evidence="1">
    <location>
        <begin position="4"/>
        <end position="227"/>
    </location>
</feature>
<dbReference type="AlphaFoldDB" id="A0A229NYF9"/>